<evidence type="ECO:0000313" key="3">
    <source>
        <dbReference type="Proteomes" id="UP001054889"/>
    </source>
</evidence>
<organism evidence="2 3">
    <name type="scientific">Eleusine coracana subsp. coracana</name>
    <dbReference type="NCBI Taxonomy" id="191504"/>
    <lineage>
        <taxon>Eukaryota</taxon>
        <taxon>Viridiplantae</taxon>
        <taxon>Streptophyta</taxon>
        <taxon>Embryophyta</taxon>
        <taxon>Tracheophyta</taxon>
        <taxon>Spermatophyta</taxon>
        <taxon>Magnoliopsida</taxon>
        <taxon>Liliopsida</taxon>
        <taxon>Poales</taxon>
        <taxon>Poaceae</taxon>
        <taxon>PACMAD clade</taxon>
        <taxon>Chloridoideae</taxon>
        <taxon>Cynodonteae</taxon>
        <taxon>Eleusininae</taxon>
        <taxon>Eleusine</taxon>
    </lineage>
</organism>
<dbReference type="PANTHER" id="PTHR33207">
    <property type="entry name" value="F-BOX DOMAIN CONTAINING PROTEIN-RELATED"/>
    <property type="match status" value="1"/>
</dbReference>
<keyword evidence="3" id="KW-1185">Reference proteome</keyword>
<dbReference type="AlphaFoldDB" id="A0AAV5C062"/>
<reference evidence="2" key="1">
    <citation type="journal article" date="2018" name="DNA Res.">
        <title>Multiple hybrid de novo genome assembly of finger millet, an orphan allotetraploid crop.</title>
        <authorList>
            <person name="Hatakeyama M."/>
            <person name="Aluri S."/>
            <person name="Balachadran M.T."/>
            <person name="Sivarajan S.R."/>
            <person name="Patrignani A."/>
            <person name="Gruter S."/>
            <person name="Poveda L."/>
            <person name="Shimizu-Inatsugi R."/>
            <person name="Baeten J."/>
            <person name="Francoijs K.J."/>
            <person name="Nataraja K.N."/>
            <person name="Reddy Y.A.N."/>
            <person name="Phadnis S."/>
            <person name="Ravikumar R.L."/>
            <person name="Schlapbach R."/>
            <person name="Sreeman S.M."/>
            <person name="Shimizu K.K."/>
        </authorList>
    </citation>
    <scope>NUCLEOTIDE SEQUENCE</scope>
</reference>
<accession>A0AAV5C062</accession>
<dbReference type="InterPro" id="IPR036047">
    <property type="entry name" value="F-box-like_dom_sf"/>
</dbReference>
<dbReference type="SUPFAM" id="SSF81383">
    <property type="entry name" value="F-box domain"/>
    <property type="match status" value="1"/>
</dbReference>
<gene>
    <name evidence="2" type="primary">ga07217</name>
    <name evidence="2" type="ORF">PR202_ga07217</name>
</gene>
<sequence>MEEKERTTKTTLSVAASAADSISWVLGNDDLLHVILLRLLFLICLVCAALVCKYWYHVVSDPGFLRRFRHLHPPPSLGSTLRAIPGVRPRCWASSSAVLAARVGFA</sequence>
<keyword evidence="1" id="KW-0472">Membrane</keyword>
<proteinExistence type="predicted"/>
<dbReference type="EMBL" id="BQKI01000003">
    <property type="protein sequence ID" value="GJM90894.1"/>
    <property type="molecule type" value="Genomic_DNA"/>
</dbReference>
<comment type="caution">
    <text evidence="2">The sequence shown here is derived from an EMBL/GenBank/DDBJ whole genome shotgun (WGS) entry which is preliminary data.</text>
</comment>
<reference evidence="2" key="2">
    <citation type="submission" date="2021-12" db="EMBL/GenBank/DDBJ databases">
        <title>Resequencing data analysis of finger millet.</title>
        <authorList>
            <person name="Hatakeyama M."/>
            <person name="Aluri S."/>
            <person name="Balachadran M.T."/>
            <person name="Sivarajan S.R."/>
            <person name="Poveda L."/>
            <person name="Shimizu-Inatsugi R."/>
            <person name="Schlapbach R."/>
            <person name="Sreeman S.M."/>
            <person name="Shimizu K.K."/>
        </authorList>
    </citation>
    <scope>NUCLEOTIDE SEQUENCE</scope>
</reference>
<evidence type="ECO:0008006" key="4">
    <source>
        <dbReference type="Google" id="ProtNLM"/>
    </source>
</evidence>
<evidence type="ECO:0000256" key="1">
    <source>
        <dbReference type="SAM" id="Phobius"/>
    </source>
</evidence>
<name>A0AAV5C062_ELECO</name>
<keyword evidence="1" id="KW-0812">Transmembrane</keyword>
<keyword evidence="1" id="KW-1133">Transmembrane helix</keyword>
<protein>
    <recommendedName>
        <fullName evidence="4">F-box domain-containing protein</fullName>
    </recommendedName>
</protein>
<dbReference type="Proteomes" id="UP001054889">
    <property type="component" value="Unassembled WGS sequence"/>
</dbReference>
<evidence type="ECO:0000313" key="2">
    <source>
        <dbReference type="EMBL" id="GJM90894.1"/>
    </source>
</evidence>
<feature type="transmembrane region" description="Helical" evidence="1">
    <location>
        <begin position="35"/>
        <end position="56"/>
    </location>
</feature>